<evidence type="ECO:0000256" key="2">
    <source>
        <dbReference type="ARBA" id="ARBA00004245"/>
    </source>
</evidence>
<evidence type="ECO:0000256" key="1">
    <source>
        <dbReference type="ARBA" id="ARBA00004236"/>
    </source>
</evidence>
<feature type="coiled-coil region" evidence="13">
    <location>
        <begin position="292"/>
        <end position="333"/>
    </location>
</feature>
<protein>
    <submittedName>
        <fullName evidence="19">Nostrin isoform X1</fullName>
    </submittedName>
</protein>
<feature type="domain" description="F-BAR" evidence="16">
    <location>
        <begin position="1"/>
        <end position="260"/>
    </location>
</feature>
<dbReference type="Gene3D" id="6.10.140.470">
    <property type="match status" value="1"/>
</dbReference>
<keyword evidence="9" id="KW-0472">Membrane</keyword>
<evidence type="ECO:0000256" key="4">
    <source>
        <dbReference type="ARBA" id="ARBA00022475"/>
    </source>
</evidence>
<sequence>MKDPVAGCTYDKVYQDLKAFSRNGENFCSQLMSVLQQRADLETNYAKGLQKIARKLSKALDSMKKNCIYQAWECASEEMNATADLHRKLGTAIQLEAIKPTNQVLVEHEKTRKTLDNEVKKVAHLVNNNWREQIKAKKKLMNYSKKHEALFHLAQNAKQSVTDKEKQKLLSKLKKSAEVLTKSDEAYYQENIAAHTVRLKWEASLENCYQGIQDLEKERIQLLCNILNRYNQHVSSFGQTLITCQKQIDHAINQVEVEKDIQTFIEETSLSSAENISEFLLTDYYEEDSKNRIDKERRLESIKVKLQRLQTDIEKTQCDKEGLEKMLVAYTENPAFSDVKNQDDTVLLLNETNLKLNLLEANTFKLSTSLAVLEQRTEPTHPCSKYISKWNEKGQQHCSVQISRPMKIQRLVPSLSPEASKRLLSKSRSQCRLPDNPRPNSSVNVGGVMEGTNVRQSSRKDGNPETSGISKEETGACKVLYNYGAQRDDELCLQQGDLLIIESKNDDGWWYGNLKGKRGFFPATYVEELSS</sequence>
<name>A0A6P7YQ19_9AMPH</name>
<gene>
    <name evidence="19" type="primary">NOSTRIN</name>
</gene>
<dbReference type="PROSITE" id="PS51860">
    <property type="entry name" value="REM_1"/>
    <property type="match status" value="1"/>
</dbReference>
<dbReference type="InterPro" id="IPR031160">
    <property type="entry name" value="F_BAR_dom"/>
</dbReference>
<evidence type="ECO:0000256" key="3">
    <source>
        <dbReference type="ARBA" id="ARBA00022443"/>
    </source>
</evidence>
<dbReference type="PRINTS" id="PR00452">
    <property type="entry name" value="SH3DOMAIN"/>
</dbReference>
<dbReference type="Pfam" id="PF00611">
    <property type="entry name" value="FCH"/>
    <property type="match status" value="1"/>
</dbReference>
<proteinExistence type="predicted"/>
<dbReference type="InParanoid" id="A0A6P7YQ19"/>
<dbReference type="PANTHER" id="PTHR23065:SF7">
    <property type="entry name" value="NOSTRIN, ISOFORM H"/>
    <property type="match status" value="1"/>
</dbReference>
<evidence type="ECO:0000313" key="18">
    <source>
        <dbReference type="Proteomes" id="UP000515156"/>
    </source>
</evidence>
<evidence type="ECO:0000256" key="10">
    <source>
        <dbReference type="ARBA" id="ARBA00023212"/>
    </source>
</evidence>
<evidence type="ECO:0000256" key="5">
    <source>
        <dbReference type="ARBA" id="ARBA00022490"/>
    </source>
</evidence>
<dbReference type="InterPro" id="IPR027267">
    <property type="entry name" value="AH/BAR_dom_sf"/>
</dbReference>
<dbReference type="CTD" id="115677"/>
<dbReference type="GO" id="GO:0006897">
    <property type="term" value="P:endocytosis"/>
    <property type="evidence" value="ECO:0007669"/>
    <property type="project" value="UniProtKB-KW"/>
</dbReference>
<dbReference type="AlphaFoldDB" id="A0A6P7YQ19"/>
<dbReference type="Gene3D" id="2.30.30.40">
    <property type="entry name" value="SH3 Domains"/>
    <property type="match status" value="1"/>
</dbReference>
<dbReference type="OrthoDB" id="28357at2759"/>
<feature type="domain" description="REM-1" evidence="17">
    <location>
        <begin position="292"/>
        <end position="372"/>
    </location>
</feature>
<feature type="domain" description="SH3" evidence="15">
    <location>
        <begin position="472"/>
        <end position="531"/>
    </location>
</feature>
<evidence type="ECO:0000256" key="12">
    <source>
        <dbReference type="PROSITE-ProRule" id="PRU01077"/>
    </source>
</evidence>
<evidence type="ECO:0000256" key="8">
    <source>
        <dbReference type="ARBA" id="ARBA00023054"/>
    </source>
</evidence>
<evidence type="ECO:0000256" key="7">
    <source>
        <dbReference type="ARBA" id="ARBA00022583"/>
    </source>
</evidence>
<evidence type="ECO:0000256" key="6">
    <source>
        <dbReference type="ARBA" id="ARBA00022553"/>
    </source>
</evidence>
<dbReference type="InterPro" id="IPR011072">
    <property type="entry name" value="HR1_rho-bd"/>
</dbReference>
<dbReference type="Pfam" id="PF14604">
    <property type="entry name" value="SH3_9"/>
    <property type="match status" value="1"/>
</dbReference>
<evidence type="ECO:0000259" key="16">
    <source>
        <dbReference type="PROSITE" id="PS51741"/>
    </source>
</evidence>
<dbReference type="Pfam" id="PF25610">
    <property type="entry name" value="HR1_TOCA"/>
    <property type="match status" value="1"/>
</dbReference>
<dbReference type="PROSITE" id="PS50002">
    <property type="entry name" value="SH3"/>
    <property type="match status" value="1"/>
</dbReference>
<dbReference type="InterPro" id="IPR001452">
    <property type="entry name" value="SH3_domain"/>
</dbReference>
<organism evidence="18 19">
    <name type="scientific">Microcaecilia unicolor</name>
    <dbReference type="NCBI Taxonomy" id="1415580"/>
    <lineage>
        <taxon>Eukaryota</taxon>
        <taxon>Metazoa</taxon>
        <taxon>Chordata</taxon>
        <taxon>Craniata</taxon>
        <taxon>Vertebrata</taxon>
        <taxon>Euteleostomi</taxon>
        <taxon>Amphibia</taxon>
        <taxon>Gymnophiona</taxon>
        <taxon>Siphonopidae</taxon>
        <taxon>Microcaecilia</taxon>
    </lineage>
</organism>
<comment type="subcellular location">
    <subcellularLocation>
        <location evidence="1">Cell membrane</location>
    </subcellularLocation>
    <subcellularLocation>
        <location evidence="2">Cytoplasm</location>
        <location evidence="2">Cytoskeleton</location>
    </subcellularLocation>
</comment>
<dbReference type="InterPro" id="IPR001060">
    <property type="entry name" value="FCH_dom"/>
</dbReference>
<dbReference type="CDD" id="cd11823">
    <property type="entry name" value="SH3_Nostrin"/>
    <property type="match status" value="1"/>
</dbReference>
<evidence type="ECO:0000259" key="15">
    <source>
        <dbReference type="PROSITE" id="PS50002"/>
    </source>
</evidence>
<dbReference type="GO" id="GO:0005737">
    <property type="term" value="C:cytoplasm"/>
    <property type="evidence" value="ECO:0007669"/>
    <property type="project" value="UniProtKB-SubCell"/>
</dbReference>
<dbReference type="FunFam" id="2.30.30.40:FF:000072">
    <property type="entry name" value="Unconventional Myosin IB"/>
    <property type="match status" value="1"/>
</dbReference>
<dbReference type="PROSITE" id="PS51741">
    <property type="entry name" value="F_BAR"/>
    <property type="match status" value="1"/>
</dbReference>
<evidence type="ECO:0000256" key="14">
    <source>
        <dbReference type="SAM" id="MobiDB-lite"/>
    </source>
</evidence>
<dbReference type="GO" id="GO:0005886">
    <property type="term" value="C:plasma membrane"/>
    <property type="evidence" value="ECO:0007669"/>
    <property type="project" value="UniProtKB-SubCell"/>
</dbReference>
<dbReference type="SMART" id="SM00326">
    <property type="entry name" value="SH3"/>
    <property type="match status" value="1"/>
</dbReference>
<dbReference type="PANTHER" id="PTHR23065">
    <property type="entry name" value="PROLINE-SERINE-THREONINE PHOSPHATASE INTERACTING PROTEIN 1"/>
    <property type="match status" value="1"/>
</dbReference>
<dbReference type="GeneID" id="115474137"/>
<dbReference type="KEGG" id="muo:115474137"/>
<reference evidence="19" key="1">
    <citation type="submission" date="2025-08" db="UniProtKB">
        <authorList>
            <consortium name="RefSeq"/>
        </authorList>
    </citation>
    <scope>IDENTIFICATION</scope>
</reference>
<feature type="region of interest" description="Disordered" evidence="14">
    <location>
        <begin position="423"/>
        <end position="470"/>
    </location>
</feature>
<dbReference type="Proteomes" id="UP000515156">
    <property type="component" value="Chromosome 7"/>
</dbReference>
<evidence type="ECO:0000256" key="9">
    <source>
        <dbReference type="ARBA" id="ARBA00023136"/>
    </source>
</evidence>
<dbReference type="GO" id="GO:0007165">
    <property type="term" value="P:signal transduction"/>
    <property type="evidence" value="ECO:0007669"/>
    <property type="project" value="InterPro"/>
</dbReference>
<keyword evidence="10" id="KW-0206">Cytoskeleton</keyword>
<evidence type="ECO:0000256" key="11">
    <source>
        <dbReference type="PROSITE-ProRule" id="PRU00192"/>
    </source>
</evidence>
<dbReference type="InterPro" id="IPR035656">
    <property type="entry name" value="Nostrin_SH3"/>
</dbReference>
<dbReference type="FunCoup" id="A0A6P7YQ19">
    <property type="interactions" value="43"/>
</dbReference>
<keyword evidence="18" id="KW-1185">Reference proteome</keyword>
<dbReference type="GO" id="GO:0043226">
    <property type="term" value="C:organelle"/>
    <property type="evidence" value="ECO:0007669"/>
    <property type="project" value="UniProtKB-ARBA"/>
</dbReference>
<dbReference type="SUPFAM" id="SSF103657">
    <property type="entry name" value="BAR/IMD domain-like"/>
    <property type="match status" value="1"/>
</dbReference>
<dbReference type="SUPFAM" id="SSF50044">
    <property type="entry name" value="SH3-domain"/>
    <property type="match status" value="1"/>
</dbReference>
<dbReference type="RefSeq" id="XP_030065335.1">
    <property type="nucleotide sequence ID" value="XM_030209475.1"/>
</dbReference>
<dbReference type="InterPro" id="IPR057870">
    <property type="entry name" value="HR1_TOCA"/>
</dbReference>
<evidence type="ECO:0000313" key="19">
    <source>
        <dbReference type="RefSeq" id="XP_030065335.1"/>
    </source>
</evidence>
<evidence type="ECO:0000256" key="13">
    <source>
        <dbReference type="SAM" id="Coils"/>
    </source>
</evidence>
<keyword evidence="5" id="KW-0963">Cytoplasm</keyword>
<keyword evidence="8 12" id="KW-0175">Coiled coil</keyword>
<keyword evidence="7" id="KW-0254">Endocytosis</keyword>
<dbReference type="Gene3D" id="1.20.1270.60">
    <property type="entry name" value="Arfaptin homology (AH) domain/BAR domain"/>
    <property type="match status" value="1"/>
</dbReference>
<keyword evidence="3 11" id="KW-0728">SH3 domain</keyword>
<dbReference type="InterPro" id="IPR036028">
    <property type="entry name" value="SH3-like_dom_sf"/>
</dbReference>
<keyword evidence="4" id="KW-1003">Cell membrane</keyword>
<evidence type="ECO:0000259" key="17">
    <source>
        <dbReference type="PROSITE" id="PS51860"/>
    </source>
</evidence>
<keyword evidence="6" id="KW-0597">Phosphoprotein</keyword>
<accession>A0A6P7YQ19</accession>